<evidence type="ECO:0000256" key="1">
    <source>
        <dbReference type="SAM" id="SignalP"/>
    </source>
</evidence>
<dbReference type="RefSeq" id="WP_173947522.1">
    <property type="nucleotide sequence ID" value="NZ_CP102845.1"/>
</dbReference>
<accession>A0ABY5RPR6</accession>
<keyword evidence="1" id="KW-0732">Signal</keyword>
<gene>
    <name evidence="2" type="ORF">HPT29_021350</name>
</gene>
<evidence type="ECO:0000313" key="2">
    <source>
        <dbReference type="EMBL" id="UVF18983.1"/>
    </source>
</evidence>
<evidence type="ECO:0008006" key="4">
    <source>
        <dbReference type="Google" id="ProtNLM"/>
    </source>
</evidence>
<dbReference type="EMBL" id="CP102845">
    <property type="protein sequence ID" value="UVF18983.1"/>
    <property type="molecule type" value="Genomic_DNA"/>
</dbReference>
<proteinExistence type="predicted"/>
<feature type="chain" id="PRO_5046486683" description="Secreted protein" evidence="1">
    <location>
        <begin position="20"/>
        <end position="95"/>
    </location>
</feature>
<reference evidence="2" key="1">
    <citation type="submission" date="2022-08" db="EMBL/GenBank/DDBJ databases">
        <title>Microvirga terrae sp. nov., isolated from soil.</title>
        <authorList>
            <person name="Kim K.H."/>
            <person name="Seo Y.L."/>
            <person name="Kim J.M."/>
            <person name="Lee J.K."/>
            <person name="Han D.M."/>
            <person name="Jeon C.O."/>
        </authorList>
    </citation>
    <scope>NUCLEOTIDE SEQUENCE</scope>
    <source>
        <strain evidence="2">R24</strain>
    </source>
</reference>
<name>A0ABY5RPR6_9HYPH</name>
<organism evidence="2 3">
    <name type="scientific">Microvirga terrae</name>
    <dbReference type="NCBI Taxonomy" id="2740529"/>
    <lineage>
        <taxon>Bacteria</taxon>
        <taxon>Pseudomonadati</taxon>
        <taxon>Pseudomonadota</taxon>
        <taxon>Alphaproteobacteria</taxon>
        <taxon>Hyphomicrobiales</taxon>
        <taxon>Methylobacteriaceae</taxon>
        <taxon>Microvirga</taxon>
    </lineage>
</organism>
<sequence length="95" mass="10342">MTRLIAVLTLTFLTTGALAQVGPSTTGRPCSADRALVNDRGAVVLSTGQYTYGRFVRDARYCQVDQYPQPAWVPSDDTAQCFVGYRCADGPNDDF</sequence>
<dbReference type="Proteomes" id="UP001017257">
    <property type="component" value="Chromosome"/>
</dbReference>
<evidence type="ECO:0000313" key="3">
    <source>
        <dbReference type="Proteomes" id="UP001017257"/>
    </source>
</evidence>
<keyword evidence="3" id="KW-1185">Reference proteome</keyword>
<protein>
    <recommendedName>
        <fullName evidence="4">Secreted protein</fullName>
    </recommendedName>
</protein>
<feature type="signal peptide" evidence="1">
    <location>
        <begin position="1"/>
        <end position="19"/>
    </location>
</feature>